<accession>E4XGH3</accession>
<dbReference type="GO" id="GO:0032040">
    <property type="term" value="C:small-subunit processome"/>
    <property type="evidence" value="ECO:0007669"/>
    <property type="project" value="TreeGrafter"/>
</dbReference>
<evidence type="ECO:0000256" key="5">
    <source>
        <dbReference type="ARBA" id="ARBA00032325"/>
    </source>
</evidence>
<sequence>MLKNGISKSLAHLIVEYRVNNKNINPLKAEGTYKRSIIRAKAPKGLDGLLGTKRRKVEEEEIEEKSRSSSESDGELEFDDRVGRDELFELLKRKEEDADESDEEAEITDDEVDEDPDDDEVVEAENTWDTHLNAELTAKQIESISNKKTYETSKISLSVYKQTIIKTPKNVDLSELRSFEDPRELHIRDRIRRNIRKMDERENNLFSLFHQYKDVYCPASSRKVLSPYVTHVLNHVMKSDRLVRSNTLKLTTMTDEEKALTDIRDKQLMKPKVLIIAPFRSNAKKIVDEMIRLLTPPSGKLEVAFRKRFYQEFGHDPTAEKEFQKKNRPDEYKRIFAGNSDDHFRMGLSYTPKQLKLYTPFSIHLTSIEIVVVEHADYILMQNFTHLLHIFKNLNLMPKKAHDCDFGRVKLWSAEGHSKYYRQTILLSHTPNLNFSAIMSKLCFNYRGSAECQLPETASSLALKNVALPIPQIFRKVDGANMSEVLENRYKIFMKIMNEISRAKITKVLVYIPNSLHFYVLREKLTESKIEHVCLTEETATGRSKTAKKMFESGERPILIFTERRHFFHRVTQRKVSRVIFFAPPSFPHYYAEVSNFIIDPSFSDVTVLCSRFDMLQLESILGKNEAKSLTRNKKDIVCFMNEK</sequence>
<dbReference type="InParanoid" id="E4XGH3"/>
<dbReference type="Pfam" id="PF22916">
    <property type="entry name" value="UTP25_NTPase-like"/>
    <property type="match status" value="2"/>
</dbReference>
<dbReference type="SUPFAM" id="SSF52540">
    <property type="entry name" value="P-loop containing nucleoside triphosphate hydrolases"/>
    <property type="match status" value="1"/>
</dbReference>
<evidence type="ECO:0000256" key="2">
    <source>
        <dbReference type="ARBA" id="ARBA00009223"/>
    </source>
</evidence>
<dbReference type="PANTHER" id="PTHR12933">
    <property type="entry name" value="ORF PROTEIN-RELATED"/>
    <property type="match status" value="1"/>
</dbReference>
<evidence type="ECO:0000313" key="9">
    <source>
        <dbReference type="EMBL" id="CBY09771.1"/>
    </source>
</evidence>
<feature type="region of interest" description="Disordered" evidence="6">
    <location>
        <begin position="92"/>
        <end position="122"/>
    </location>
</feature>
<dbReference type="OrthoDB" id="10264378at2759"/>
<protein>
    <recommendedName>
        <fullName evidence="4">U3 small nucleolar RNA-associated protein 25 homolog</fullName>
    </recommendedName>
    <alternativeName>
        <fullName evidence="5">UTP25 small subunit processor component</fullName>
    </alternativeName>
</protein>
<feature type="domain" description="UTP25 NTP hydrolase-like" evidence="8">
    <location>
        <begin position="212"/>
        <end position="362"/>
    </location>
</feature>
<evidence type="ECO:0000259" key="8">
    <source>
        <dbReference type="Pfam" id="PF22916"/>
    </source>
</evidence>
<name>E4XGH3_OIKDI</name>
<dbReference type="GO" id="GO:0019843">
    <property type="term" value="F:rRNA binding"/>
    <property type="evidence" value="ECO:0007669"/>
    <property type="project" value="TreeGrafter"/>
</dbReference>
<evidence type="ECO:0000256" key="3">
    <source>
        <dbReference type="ARBA" id="ARBA00023242"/>
    </source>
</evidence>
<dbReference type="Gene3D" id="3.40.50.300">
    <property type="entry name" value="P-loop containing nucleotide triphosphate hydrolases"/>
    <property type="match status" value="1"/>
</dbReference>
<feature type="domain" description="UTP25 NTP hydrolase-like" evidence="8">
    <location>
        <begin position="365"/>
        <end position="449"/>
    </location>
</feature>
<dbReference type="InterPro" id="IPR027417">
    <property type="entry name" value="P-loop_NTPase"/>
</dbReference>
<organism evidence="9 10">
    <name type="scientific">Oikopleura dioica</name>
    <name type="common">Tunicate</name>
    <dbReference type="NCBI Taxonomy" id="34765"/>
    <lineage>
        <taxon>Eukaryota</taxon>
        <taxon>Metazoa</taxon>
        <taxon>Chordata</taxon>
        <taxon>Tunicata</taxon>
        <taxon>Appendicularia</taxon>
        <taxon>Copelata</taxon>
        <taxon>Oikopleuridae</taxon>
        <taxon>Oikopleura</taxon>
    </lineage>
</organism>
<dbReference type="AlphaFoldDB" id="E4XGH3"/>
<dbReference type="InterPro" id="IPR053939">
    <property type="entry name" value="UTP25_C"/>
</dbReference>
<dbReference type="Pfam" id="PF06862">
    <property type="entry name" value="Utp25_C"/>
    <property type="match status" value="1"/>
</dbReference>
<comment type="subcellular location">
    <subcellularLocation>
        <location evidence="1">Nucleus</location>
        <location evidence="1">Nucleolus</location>
    </subcellularLocation>
</comment>
<evidence type="ECO:0000259" key="7">
    <source>
        <dbReference type="Pfam" id="PF06862"/>
    </source>
</evidence>
<reference evidence="9 10" key="1">
    <citation type="journal article" date="2010" name="Science">
        <title>Plasticity of animal genome architecture unmasked by rapid evolution of a pelagic tunicate.</title>
        <authorList>
            <person name="Denoeud F."/>
            <person name="Henriet S."/>
            <person name="Mungpakdee S."/>
            <person name="Aury J.M."/>
            <person name="Da Silva C."/>
            <person name="Brinkmann H."/>
            <person name="Mikhaleva J."/>
            <person name="Olsen L.C."/>
            <person name="Jubin C."/>
            <person name="Canestro C."/>
            <person name="Bouquet J.M."/>
            <person name="Danks G."/>
            <person name="Poulain J."/>
            <person name="Campsteijn C."/>
            <person name="Adamski M."/>
            <person name="Cross I."/>
            <person name="Yadetie F."/>
            <person name="Muffato M."/>
            <person name="Louis A."/>
            <person name="Butcher S."/>
            <person name="Tsagkogeorga G."/>
            <person name="Konrad A."/>
            <person name="Singh S."/>
            <person name="Jensen M.F."/>
            <person name="Cong E.H."/>
            <person name="Eikeseth-Otteraa H."/>
            <person name="Noel B."/>
            <person name="Anthouard V."/>
            <person name="Porcel B.M."/>
            <person name="Kachouri-Lafond R."/>
            <person name="Nishino A."/>
            <person name="Ugolini M."/>
            <person name="Chourrout P."/>
            <person name="Nishida H."/>
            <person name="Aasland R."/>
            <person name="Huzurbazar S."/>
            <person name="Westhof E."/>
            <person name="Delsuc F."/>
            <person name="Lehrach H."/>
            <person name="Reinhardt R."/>
            <person name="Weissenbach J."/>
            <person name="Roy S.W."/>
            <person name="Artiguenave F."/>
            <person name="Postlethwait J.H."/>
            <person name="Manak J.R."/>
            <person name="Thompson E.M."/>
            <person name="Jaillon O."/>
            <person name="Du Pasquier L."/>
            <person name="Boudinot P."/>
            <person name="Liberles D.A."/>
            <person name="Volff J.N."/>
            <person name="Philippe H."/>
            <person name="Lenhard B."/>
            <person name="Roest Crollius H."/>
            <person name="Wincker P."/>
            <person name="Chourrout D."/>
        </authorList>
    </citation>
    <scope>NUCLEOTIDE SEQUENCE [LARGE SCALE GENOMIC DNA]</scope>
</reference>
<evidence type="ECO:0000256" key="1">
    <source>
        <dbReference type="ARBA" id="ARBA00004604"/>
    </source>
</evidence>
<comment type="similarity">
    <text evidence="2">Belongs to the UTP25 family.</text>
</comment>
<dbReference type="GO" id="GO:0000462">
    <property type="term" value="P:maturation of SSU-rRNA from tricistronic rRNA transcript (SSU-rRNA, 5.8S rRNA, LSU-rRNA)"/>
    <property type="evidence" value="ECO:0007669"/>
    <property type="project" value="TreeGrafter"/>
</dbReference>
<dbReference type="GO" id="GO:0034511">
    <property type="term" value="F:U3 snoRNA binding"/>
    <property type="evidence" value="ECO:0007669"/>
    <property type="project" value="InterPro"/>
</dbReference>
<dbReference type="InterPro" id="IPR010678">
    <property type="entry name" value="UTP25"/>
</dbReference>
<feature type="domain" description="UTP25 C-terminal" evidence="7">
    <location>
        <begin position="463"/>
        <end position="638"/>
    </location>
</feature>
<dbReference type="PANTHER" id="PTHR12933:SF0">
    <property type="entry name" value="U3 SMALL NUCLEOLAR RNA-ASSOCIATED PROTEIN 25 HOMOLOG"/>
    <property type="match status" value="1"/>
</dbReference>
<evidence type="ECO:0000313" key="10">
    <source>
        <dbReference type="Proteomes" id="UP000001307"/>
    </source>
</evidence>
<dbReference type="Proteomes" id="UP000001307">
    <property type="component" value="Unassembled WGS sequence"/>
</dbReference>
<dbReference type="InterPro" id="IPR053940">
    <property type="entry name" value="UTP25_NTPase-like"/>
</dbReference>
<feature type="region of interest" description="Disordered" evidence="6">
    <location>
        <begin position="51"/>
        <end position="78"/>
    </location>
</feature>
<feature type="compositionally biased region" description="Acidic residues" evidence="6">
    <location>
        <begin position="97"/>
        <end position="122"/>
    </location>
</feature>
<proteinExistence type="inferred from homology"/>
<keyword evidence="10" id="KW-1185">Reference proteome</keyword>
<gene>
    <name evidence="9" type="ORF">GSOID_T00010584001</name>
</gene>
<evidence type="ECO:0000256" key="6">
    <source>
        <dbReference type="SAM" id="MobiDB-lite"/>
    </source>
</evidence>
<keyword evidence="3" id="KW-0539">Nucleus</keyword>
<evidence type="ECO:0000256" key="4">
    <source>
        <dbReference type="ARBA" id="ARBA00024421"/>
    </source>
</evidence>
<dbReference type="EMBL" id="FN653048">
    <property type="protein sequence ID" value="CBY09771.1"/>
    <property type="molecule type" value="Genomic_DNA"/>
</dbReference>